<evidence type="ECO:0000313" key="3">
    <source>
        <dbReference type="EMBL" id="MBB2994651.1"/>
    </source>
</evidence>
<dbReference type="PANTHER" id="PTHR43157:SF31">
    <property type="entry name" value="PHOSPHATIDYLINOSITOL-GLYCAN BIOSYNTHESIS CLASS F PROTEIN"/>
    <property type="match status" value="1"/>
</dbReference>
<keyword evidence="1" id="KW-0560">Oxidoreductase</keyword>
<accession>A0A839QRF4</accession>
<name>A0A839QRF4_9MICC</name>
<dbReference type="AlphaFoldDB" id="A0A839QRF4"/>
<evidence type="ECO:0000256" key="1">
    <source>
        <dbReference type="ARBA" id="ARBA00023002"/>
    </source>
</evidence>
<dbReference type="SUPFAM" id="SSF51735">
    <property type="entry name" value="NAD(P)-binding Rossmann-fold domains"/>
    <property type="match status" value="1"/>
</dbReference>
<dbReference type="InterPro" id="IPR036291">
    <property type="entry name" value="NAD(P)-bd_dom_sf"/>
</dbReference>
<dbReference type="GO" id="GO:0016491">
    <property type="term" value="F:oxidoreductase activity"/>
    <property type="evidence" value="ECO:0007669"/>
    <property type="project" value="UniProtKB-KW"/>
</dbReference>
<comment type="similarity">
    <text evidence="2">Belongs to the short-chain dehydrogenases/reductases (SDR) family.</text>
</comment>
<protein>
    <submittedName>
        <fullName evidence="3">NAD(P)-dependent dehydrogenase (Short-subunit alcohol dehydrogenase family)</fullName>
    </submittedName>
</protein>
<dbReference type="EMBL" id="JACHVS010000001">
    <property type="protein sequence ID" value="MBB2994651.1"/>
    <property type="molecule type" value="Genomic_DNA"/>
</dbReference>
<evidence type="ECO:0000313" key="4">
    <source>
        <dbReference type="Proteomes" id="UP000523000"/>
    </source>
</evidence>
<dbReference type="Proteomes" id="UP000523000">
    <property type="component" value="Unassembled WGS sequence"/>
</dbReference>
<organism evidence="3 4">
    <name type="scientific">Paeniglutamicibacter cryotolerans</name>
    <dbReference type="NCBI Taxonomy" id="670079"/>
    <lineage>
        <taxon>Bacteria</taxon>
        <taxon>Bacillati</taxon>
        <taxon>Actinomycetota</taxon>
        <taxon>Actinomycetes</taxon>
        <taxon>Micrococcales</taxon>
        <taxon>Micrococcaceae</taxon>
        <taxon>Paeniglutamicibacter</taxon>
    </lineage>
</organism>
<dbReference type="Gene3D" id="3.40.50.720">
    <property type="entry name" value="NAD(P)-binding Rossmann-like Domain"/>
    <property type="match status" value="1"/>
</dbReference>
<gene>
    <name evidence="3" type="ORF">E9229_000842</name>
</gene>
<proteinExistence type="inferred from homology"/>
<reference evidence="3 4" key="1">
    <citation type="submission" date="2020-08" db="EMBL/GenBank/DDBJ databases">
        <title>Sequencing the genomes of 1000 actinobacteria strains.</title>
        <authorList>
            <person name="Klenk H.-P."/>
        </authorList>
    </citation>
    <scope>NUCLEOTIDE SEQUENCE [LARGE SCALE GENOMIC DNA]</scope>
    <source>
        <strain evidence="3 4">DSM 22826</strain>
    </source>
</reference>
<evidence type="ECO:0000256" key="2">
    <source>
        <dbReference type="RuleBase" id="RU000363"/>
    </source>
</evidence>
<dbReference type="Pfam" id="PF00106">
    <property type="entry name" value="adh_short"/>
    <property type="match status" value="1"/>
</dbReference>
<dbReference type="PRINTS" id="PR00080">
    <property type="entry name" value="SDRFAMILY"/>
</dbReference>
<comment type="caution">
    <text evidence="3">The sequence shown here is derived from an EMBL/GenBank/DDBJ whole genome shotgun (WGS) entry which is preliminary data.</text>
</comment>
<sequence length="291" mass="31183">MGRSSNRPEPLEHIIIDSKTIVITGASNGIGAAAARKLSALGHQVVLVGRNRERTAALASELKSGYFLADFSDLAEVRELAANLRAAHPRIDILANNAGGIFTDVRQESHDGHELTFQVNYLSPFLLTSLLLDRLVASHGTVVNTSSVASRLYGHLDLENLESRGSYTAARAYGTAKLAQILFTGELQRQYGPAGLNAAAFHPGIVSSGFSAGPGDAMRGVYQNRWIKPFLTRPEKGADTLVFLATTPAGTGWKPGSYFVRRKLSKVPGQASDTALSTALWERSKALLALD</sequence>
<dbReference type="PANTHER" id="PTHR43157">
    <property type="entry name" value="PHOSPHATIDYLINOSITOL-GLYCAN BIOSYNTHESIS CLASS F PROTEIN-RELATED"/>
    <property type="match status" value="1"/>
</dbReference>
<dbReference type="PRINTS" id="PR00081">
    <property type="entry name" value="GDHRDH"/>
</dbReference>
<keyword evidence="4" id="KW-1185">Reference proteome</keyword>
<dbReference type="RefSeq" id="WP_312855594.1">
    <property type="nucleotide sequence ID" value="NZ_BAABGK010000023.1"/>
</dbReference>
<dbReference type="InterPro" id="IPR002347">
    <property type="entry name" value="SDR_fam"/>
</dbReference>